<evidence type="ECO:0000313" key="1">
    <source>
        <dbReference type="EMBL" id="KKM78893.1"/>
    </source>
</evidence>
<name>A0A0F9KAE1_9ZZZZ</name>
<proteinExistence type="predicted"/>
<protein>
    <submittedName>
        <fullName evidence="1">Uncharacterized protein</fullName>
    </submittedName>
</protein>
<gene>
    <name evidence="1" type="ORF">LCGC14_1355370</name>
</gene>
<reference evidence="1" key="1">
    <citation type="journal article" date="2015" name="Nature">
        <title>Complex archaea that bridge the gap between prokaryotes and eukaryotes.</title>
        <authorList>
            <person name="Spang A."/>
            <person name="Saw J.H."/>
            <person name="Jorgensen S.L."/>
            <person name="Zaremba-Niedzwiedzka K."/>
            <person name="Martijn J."/>
            <person name="Lind A.E."/>
            <person name="van Eijk R."/>
            <person name="Schleper C."/>
            <person name="Guy L."/>
            <person name="Ettema T.J."/>
        </authorList>
    </citation>
    <scope>NUCLEOTIDE SEQUENCE</scope>
</reference>
<organism evidence="1">
    <name type="scientific">marine sediment metagenome</name>
    <dbReference type="NCBI Taxonomy" id="412755"/>
    <lineage>
        <taxon>unclassified sequences</taxon>
        <taxon>metagenomes</taxon>
        <taxon>ecological metagenomes</taxon>
    </lineage>
</organism>
<accession>A0A0F9KAE1</accession>
<comment type="caution">
    <text evidence="1">The sequence shown here is derived from an EMBL/GenBank/DDBJ whole genome shotgun (WGS) entry which is preliminary data.</text>
</comment>
<dbReference type="EMBL" id="LAZR01008417">
    <property type="protein sequence ID" value="KKM78893.1"/>
    <property type="molecule type" value="Genomic_DNA"/>
</dbReference>
<sequence>MISKLLFTILTKALSLASPEIAEGIRQLVQEMVERAEKTPNPWDDVFCDLLQGIVGKPGDKISPAEVGE</sequence>
<dbReference type="AlphaFoldDB" id="A0A0F9KAE1"/>